<dbReference type="SMART" id="SM00220">
    <property type="entry name" value="S_TKc"/>
    <property type="match status" value="1"/>
</dbReference>
<comment type="catalytic activity">
    <reaction evidence="12">
        <text>L-threonyl-[protein] + ATP = O-phospho-L-threonyl-[protein] + ADP + H(+)</text>
        <dbReference type="Rhea" id="RHEA:46608"/>
        <dbReference type="Rhea" id="RHEA-COMP:11060"/>
        <dbReference type="Rhea" id="RHEA-COMP:11605"/>
        <dbReference type="ChEBI" id="CHEBI:15378"/>
        <dbReference type="ChEBI" id="CHEBI:30013"/>
        <dbReference type="ChEBI" id="CHEBI:30616"/>
        <dbReference type="ChEBI" id="CHEBI:61977"/>
        <dbReference type="ChEBI" id="CHEBI:456216"/>
        <dbReference type="EC" id="2.7.11.25"/>
    </reaction>
</comment>
<reference evidence="17" key="1">
    <citation type="submission" date="2020-06" db="EMBL/GenBank/DDBJ databases">
        <authorList>
            <person name="Li T."/>
            <person name="Hu X."/>
            <person name="Zhang T."/>
            <person name="Song X."/>
            <person name="Zhang H."/>
            <person name="Dai N."/>
            <person name="Sheng W."/>
            <person name="Hou X."/>
            <person name="Wei L."/>
        </authorList>
    </citation>
    <scope>NUCLEOTIDE SEQUENCE</scope>
    <source>
        <strain evidence="17">G02</strain>
        <tissue evidence="17">Leaf</tissue>
    </source>
</reference>
<reference evidence="17" key="2">
    <citation type="journal article" date="2024" name="Plant">
        <title>Genomic evolution and insights into agronomic trait innovations of Sesamum species.</title>
        <authorList>
            <person name="Miao H."/>
            <person name="Wang L."/>
            <person name="Qu L."/>
            <person name="Liu H."/>
            <person name="Sun Y."/>
            <person name="Le M."/>
            <person name="Wang Q."/>
            <person name="Wei S."/>
            <person name="Zheng Y."/>
            <person name="Lin W."/>
            <person name="Duan Y."/>
            <person name="Cao H."/>
            <person name="Xiong S."/>
            <person name="Wang X."/>
            <person name="Wei L."/>
            <person name="Li C."/>
            <person name="Ma Q."/>
            <person name="Ju M."/>
            <person name="Zhao R."/>
            <person name="Li G."/>
            <person name="Mu C."/>
            <person name="Tian Q."/>
            <person name="Mei H."/>
            <person name="Zhang T."/>
            <person name="Gao T."/>
            <person name="Zhang H."/>
        </authorList>
    </citation>
    <scope>NUCLEOTIDE SEQUENCE</scope>
    <source>
        <strain evidence="17">G02</strain>
    </source>
</reference>
<protein>
    <recommendedName>
        <fullName evidence="4">mitogen-activated protein kinase kinase kinase</fullName>
        <ecNumber evidence="4">2.7.11.25</ecNumber>
    </recommendedName>
</protein>
<evidence type="ECO:0000256" key="7">
    <source>
        <dbReference type="ARBA" id="ARBA00022701"/>
    </source>
</evidence>
<gene>
    <name evidence="17" type="ORF">Sradi_5133900</name>
</gene>
<dbReference type="AlphaFoldDB" id="A0AAW2M6F2"/>
<evidence type="ECO:0000256" key="14">
    <source>
        <dbReference type="PROSITE-ProRule" id="PRU10141"/>
    </source>
</evidence>
<feature type="compositionally biased region" description="Polar residues" evidence="15">
    <location>
        <begin position="27"/>
        <end position="38"/>
    </location>
</feature>
<keyword evidence="8 14" id="KW-0547">Nucleotide-binding</keyword>
<evidence type="ECO:0000259" key="16">
    <source>
        <dbReference type="PROSITE" id="PS50011"/>
    </source>
</evidence>
<organism evidence="17">
    <name type="scientific">Sesamum radiatum</name>
    <name type="common">Black benniseed</name>
    <dbReference type="NCBI Taxonomy" id="300843"/>
    <lineage>
        <taxon>Eukaryota</taxon>
        <taxon>Viridiplantae</taxon>
        <taxon>Streptophyta</taxon>
        <taxon>Embryophyta</taxon>
        <taxon>Tracheophyta</taxon>
        <taxon>Spermatophyta</taxon>
        <taxon>Magnoliopsida</taxon>
        <taxon>eudicotyledons</taxon>
        <taxon>Gunneridae</taxon>
        <taxon>Pentapetalae</taxon>
        <taxon>asterids</taxon>
        <taxon>lamiids</taxon>
        <taxon>Lamiales</taxon>
        <taxon>Pedaliaceae</taxon>
        <taxon>Sesamum</taxon>
    </lineage>
</organism>
<feature type="region of interest" description="Disordered" evidence="15">
    <location>
        <begin position="1"/>
        <end position="51"/>
    </location>
</feature>
<evidence type="ECO:0000256" key="11">
    <source>
        <dbReference type="ARBA" id="ARBA00023212"/>
    </source>
</evidence>
<dbReference type="InterPro" id="IPR011009">
    <property type="entry name" value="Kinase-like_dom_sf"/>
</dbReference>
<dbReference type="PROSITE" id="PS50011">
    <property type="entry name" value="PROTEIN_KINASE_DOM"/>
    <property type="match status" value="1"/>
</dbReference>
<name>A0AAW2M6F2_SESRA</name>
<dbReference type="InterPro" id="IPR050538">
    <property type="entry name" value="MAP_kinase_kinase_kinase"/>
</dbReference>
<feature type="region of interest" description="Disordered" evidence="15">
    <location>
        <begin position="69"/>
        <end position="94"/>
    </location>
</feature>
<dbReference type="Gene3D" id="1.20.120.1900">
    <property type="entry name" value="Gamma-tubulin complex, C-terminal domain"/>
    <property type="match status" value="2"/>
</dbReference>
<comment type="caution">
    <text evidence="17">The sequence shown here is derived from an EMBL/GenBank/DDBJ whole genome shotgun (WGS) entry which is preliminary data.</text>
</comment>
<dbReference type="GO" id="GO:0004709">
    <property type="term" value="F:MAP kinase kinase kinase activity"/>
    <property type="evidence" value="ECO:0007669"/>
    <property type="project" value="UniProtKB-EC"/>
</dbReference>
<dbReference type="GO" id="GO:0005874">
    <property type="term" value="C:microtubule"/>
    <property type="evidence" value="ECO:0007669"/>
    <property type="project" value="UniProtKB-KW"/>
</dbReference>
<accession>A0AAW2M6F2</accession>
<keyword evidence="9 17" id="KW-0418">Kinase</keyword>
<dbReference type="InterPro" id="IPR000719">
    <property type="entry name" value="Prot_kinase_dom"/>
</dbReference>
<dbReference type="Pfam" id="PF04130">
    <property type="entry name" value="GCP_C_terminal"/>
    <property type="match status" value="2"/>
</dbReference>
<evidence type="ECO:0000256" key="10">
    <source>
        <dbReference type="ARBA" id="ARBA00022840"/>
    </source>
</evidence>
<dbReference type="InterPro" id="IPR017441">
    <property type="entry name" value="Protein_kinase_ATP_BS"/>
</dbReference>
<evidence type="ECO:0000256" key="8">
    <source>
        <dbReference type="ARBA" id="ARBA00022741"/>
    </source>
</evidence>
<comment type="subcellular location">
    <subcellularLocation>
        <location evidence="1">Cytoplasm</location>
        <location evidence="1">Cytoskeleton</location>
    </subcellularLocation>
</comment>
<keyword evidence="6" id="KW-0808">Transferase</keyword>
<dbReference type="SUPFAM" id="SSF56112">
    <property type="entry name" value="Protein kinase-like (PK-like)"/>
    <property type="match status" value="1"/>
</dbReference>
<evidence type="ECO:0000313" key="17">
    <source>
        <dbReference type="EMBL" id="KAL0325646.1"/>
    </source>
</evidence>
<evidence type="ECO:0000256" key="9">
    <source>
        <dbReference type="ARBA" id="ARBA00022777"/>
    </source>
</evidence>
<keyword evidence="5" id="KW-0963">Cytoplasm</keyword>
<dbReference type="InterPro" id="IPR042241">
    <property type="entry name" value="GCP_C_sf"/>
</dbReference>
<comment type="similarity">
    <text evidence="2">Belongs to the protein kinase superfamily. STE Ser/Thr protein kinase family. MAP kinase kinase kinase subfamily.</text>
</comment>
<proteinExistence type="inferred from homology"/>
<evidence type="ECO:0000256" key="13">
    <source>
        <dbReference type="ARBA" id="ARBA00048329"/>
    </source>
</evidence>
<evidence type="ECO:0000256" key="6">
    <source>
        <dbReference type="ARBA" id="ARBA00022679"/>
    </source>
</evidence>
<evidence type="ECO:0000256" key="12">
    <source>
        <dbReference type="ARBA" id="ARBA00047559"/>
    </source>
</evidence>
<dbReference type="GO" id="GO:0005524">
    <property type="term" value="F:ATP binding"/>
    <property type="evidence" value="ECO:0007669"/>
    <property type="project" value="UniProtKB-UniRule"/>
</dbReference>
<dbReference type="PROSITE" id="PS00107">
    <property type="entry name" value="PROTEIN_KINASE_ATP"/>
    <property type="match status" value="1"/>
</dbReference>
<evidence type="ECO:0000256" key="1">
    <source>
        <dbReference type="ARBA" id="ARBA00004245"/>
    </source>
</evidence>
<dbReference type="PANTHER" id="PTHR48016">
    <property type="entry name" value="MAP KINASE KINASE KINASE SSK2-RELATED-RELATED"/>
    <property type="match status" value="1"/>
</dbReference>
<sequence length="1181" mass="132696">MPFLWSALSSSSSSSSSANRPLKGKSKSSNDIFTSTGSKEQKRKLTRQRKLRYATDDELGLKSAVIRDGSESWPVSPDSGLGTVSGPRTPHHAGGCHWSKSAVPLPLPRPGMNHQLGQFDGSHGPRAGVVDPPGSAVTRNISDHKFGKTTDDIVQKRHISPTYWRRGFPRDLNVDTADNDFRLHFPARSAPSSGYSSPLLSPQRYSTVDLFHPSFQVSSALEFPTSDRMSKSHQITPIRTPEHSPLYSPMSQSPSKHGTSRNCNCGSIHSRNKSLPESSAAGPDANNANVHPLPRPPTISRPSPAIRYSFDKSDISSVKGQWQRGRPIGRGTYGSVYIATHRETGATCAMKEVEMIPDDPKCAECIKQLKQEIKFLRELKHPNIVQYYGYDIIEDRFCIYLEYVHPGSIAKYVLEHCGAMTECIVRNFTRHIVSGLAYLHSSKTIHRDIKGANLLVDASGVVKLADFGLAKHLMGHDIDLSLKGTPHWMAPEVLQAAMRKDGNPEMAYGVDIWSLGCTVIEMLTGRPPWSEYNGVQAMFNILNRAPPIPETLSADGKDFLHWCFQRRPVDRPSAAKLLEHPFLRSSQDQNLAGFVQDFSGIKLHDVQSPNVWSRPNKDVMPLSSVTRIQQGKTHYTTGKGFKAQFQFSKIRNPTESGNAGVMVYPGTKMEVAESLIHKIHSSFSGGGIHFATPVSSLRTNELDLVRGVLQMLQGLSSSLFYWDDRAQCFHFKNGIYVTHLSQTSLYRILDQFSYAATCLQLVDIVVNKIEKSKSLPPPTLKAFACSVSTWLREDLQMSEVLPFQNNCTLPSRILSWIQNVEPKSTPPPAVILQECLIFYIKKQADYIGRTMLSKLLNDWRLLDELAVLRAIYLLGSGDLLQHFLSVIFNKLDKGESLDDDFELNTILQVMSFLLKVKRAKFVLDKARRWMWKGRGTVTTKQKRHWLLEQKLLHFVDAFHQYVMDRLLFLELEMDDFSDMLYFDLHKFWRVEAHVRRSEWNWCLCPLSYHENYDPPGYDEQVYHNAWRELCEGVAAAGTLDEAIEVHEAYLLSIQRQCFVVPDKLWGLIASRINNILGLALDFYSIQQTLSNGGAISAVKARCGKEVERIEKQFDDCMAFLLRNGVLLIFAIFGIADSLCQAQCRQFPHLAALVTRINYNCFYMSDGGVLATAPGRGALRPA</sequence>
<keyword evidence="7" id="KW-0493">Microtubule</keyword>
<evidence type="ECO:0000256" key="15">
    <source>
        <dbReference type="SAM" id="MobiDB-lite"/>
    </source>
</evidence>
<keyword evidence="11" id="KW-0206">Cytoskeleton</keyword>
<dbReference type="GO" id="GO:0005737">
    <property type="term" value="C:cytoplasm"/>
    <property type="evidence" value="ECO:0007669"/>
    <property type="project" value="TreeGrafter"/>
</dbReference>
<evidence type="ECO:0000256" key="2">
    <source>
        <dbReference type="ARBA" id="ARBA00006529"/>
    </source>
</evidence>
<dbReference type="Pfam" id="PF00069">
    <property type="entry name" value="Pkinase"/>
    <property type="match status" value="1"/>
</dbReference>
<evidence type="ECO:0000256" key="4">
    <source>
        <dbReference type="ARBA" id="ARBA00012406"/>
    </source>
</evidence>
<dbReference type="PANTHER" id="PTHR48016:SF12">
    <property type="entry name" value="PROTEIN KINASE DOMAIN-CONTAINING PROTEIN"/>
    <property type="match status" value="1"/>
</dbReference>
<feature type="domain" description="Protein kinase" evidence="16">
    <location>
        <begin position="322"/>
        <end position="583"/>
    </location>
</feature>
<feature type="compositionally biased region" description="Basic residues" evidence="15">
    <location>
        <begin position="41"/>
        <end position="51"/>
    </location>
</feature>
<dbReference type="Gene3D" id="1.10.510.10">
    <property type="entry name" value="Transferase(Phosphotransferase) domain 1"/>
    <property type="match status" value="1"/>
</dbReference>
<dbReference type="InterPro" id="IPR040457">
    <property type="entry name" value="GCP_C"/>
</dbReference>
<dbReference type="GO" id="GO:0043015">
    <property type="term" value="F:gamma-tubulin binding"/>
    <property type="evidence" value="ECO:0007669"/>
    <property type="project" value="InterPro"/>
</dbReference>
<dbReference type="FunFam" id="1.10.510.10:FF:001239">
    <property type="entry name" value="Predicted protein"/>
    <property type="match status" value="1"/>
</dbReference>
<evidence type="ECO:0000256" key="5">
    <source>
        <dbReference type="ARBA" id="ARBA00022490"/>
    </source>
</evidence>
<dbReference type="EC" id="2.7.11.25" evidence="4"/>
<dbReference type="Pfam" id="PF20685">
    <property type="entry name" value="GCP5-Mod21_C"/>
    <property type="match status" value="1"/>
</dbReference>
<evidence type="ECO:0000256" key="3">
    <source>
        <dbReference type="ARBA" id="ARBA00010337"/>
    </source>
</evidence>
<feature type="compositionally biased region" description="Polar residues" evidence="15">
    <location>
        <begin position="249"/>
        <end position="277"/>
    </location>
</feature>
<comment type="similarity">
    <text evidence="3">Belongs to the TUBGCP family.</text>
</comment>
<feature type="region of interest" description="Disordered" evidence="15">
    <location>
        <begin position="224"/>
        <end position="306"/>
    </location>
</feature>
<dbReference type="EMBL" id="JACGWJ010000023">
    <property type="protein sequence ID" value="KAL0325646.1"/>
    <property type="molecule type" value="Genomic_DNA"/>
</dbReference>
<comment type="catalytic activity">
    <reaction evidence="13">
        <text>L-seryl-[protein] + ATP = O-phospho-L-seryl-[protein] + ADP + H(+)</text>
        <dbReference type="Rhea" id="RHEA:17989"/>
        <dbReference type="Rhea" id="RHEA-COMP:9863"/>
        <dbReference type="Rhea" id="RHEA-COMP:11604"/>
        <dbReference type="ChEBI" id="CHEBI:15378"/>
        <dbReference type="ChEBI" id="CHEBI:29999"/>
        <dbReference type="ChEBI" id="CHEBI:30616"/>
        <dbReference type="ChEBI" id="CHEBI:83421"/>
        <dbReference type="ChEBI" id="CHEBI:456216"/>
        <dbReference type="EC" id="2.7.11.25"/>
    </reaction>
</comment>
<keyword evidence="10 14" id="KW-0067">ATP-binding</keyword>
<feature type="binding site" evidence="14">
    <location>
        <position position="351"/>
    </location>
    <ligand>
        <name>ATP</name>
        <dbReference type="ChEBI" id="CHEBI:30616"/>
    </ligand>
</feature>